<reference evidence="1 2" key="1">
    <citation type="submission" date="2019-07" db="EMBL/GenBank/DDBJ databases">
        <title>Genomic Encyclopedia of Archaeal and Bacterial Type Strains, Phase II (KMG-II): from individual species to whole genera.</title>
        <authorList>
            <person name="Goeker M."/>
        </authorList>
    </citation>
    <scope>NUCLEOTIDE SEQUENCE [LARGE SCALE GENOMIC DNA]</scope>
    <source>
        <strain evidence="1 2">ATCC BAA-1139</strain>
    </source>
</reference>
<accession>A0A562WSN9</accession>
<dbReference type="Proteomes" id="UP000319449">
    <property type="component" value="Unassembled WGS sequence"/>
</dbReference>
<evidence type="ECO:0000313" key="2">
    <source>
        <dbReference type="Proteomes" id="UP000319449"/>
    </source>
</evidence>
<dbReference type="RefSeq" id="WP_170241844.1">
    <property type="nucleotide sequence ID" value="NZ_VLLN01000004.1"/>
</dbReference>
<name>A0A562WSN9_9BACT</name>
<dbReference type="AlphaFoldDB" id="A0A562WSN9"/>
<proteinExistence type="predicted"/>
<evidence type="ECO:0000313" key="1">
    <source>
        <dbReference type="EMBL" id="TWJ32444.1"/>
    </source>
</evidence>
<organism evidence="1 2">
    <name type="scientific">Geobacter argillaceus</name>
    <dbReference type="NCBI Taxonomy" id="345631"/>
    <lineage>
        <taxon>Bacteria</taxon>
        <taxon>Pseudomonadati</taxon>
        <taxon>Thermodesulfobacteriota</taxon>
        <taxon>Desulfuromonadia</taxon>
        <taxon>Geobacterales</taxon>
        <taxon>Geobacteraceae</taxon>
        <taxon>Geobacter</taxon>
    </lineage>
</organism>
<gene>
    <name evidence="1" type="ORF">JN12_00884</name>
</gene>
<keyword evidence="2" id="KW-1185">Reference proteome</keyword>
<comment type="caution">
    <text evidence="1">The sequence shown here is derived from an EMBL/GenBank/DDBJ whole genome shotgun (WGS) entry which is preliminary data.</text>
</comment>
<sequence length="56" mass="6013">MKSSEGARICELTDANEIRSFATNPTAMCRRCGAKAHESSSLCDPVQIPEAGWLGD</sequence>
<protein>
    <submittedName>
        <fullName evidence="1">Uncharacterized protein</fullName>
    </submittedName>
</protein>
<dbReference type="EMBL" id="VLLN01000004">
    <property type="protein sequence ID" value="TWJ32444.1"/>
    <property type="molecule type" value="Genomic_DNA"/>
</dbReference>